<name>A0A178C1F8_9EURO</name>
<dbReference type="PANTHER" id="PTHR31313:SF81">
    <property type="entry name" value="TY1 ENHANCER ACTIVATOR"/>
    <property type="match status" value="1"/>
</dbReference>
<dbReference type="GeneID" id="34594462"/>
<dbReference type="PROSITE" id="PS50048">
    <property type="entry name" value="ZN2_CY6_FUNGAL_2"/>
    <property type="match status" value="1"/>
</dbReference>
<feature type="compositionally biased region" description="Polar residues" evidence="8">
    <location>
        <begin position="1"/>
        <end position="13"/>
    </location>
</feature>
<keyword evidence="4" id="KW-0805">Transcription regulation</keyword>
<feature type="region of interest" description="Disordered" evidence="8">
    <location>
        <begin position="81"/>
        <end position="124"/>
    </location>
</feature>
<evidence type="ECO:0000313" key="10">
    <source>
        <dbReference type="EMBL" id="OAL23086.1"/>
    </source>
</evidence>
<dbReference type="Gene3D" id="4.10.240.10">
    <property type="entry name" value="Zn(2)-C6 fungal-type DNA-binding domain"/>
    <property type="match status" value="1"/>
</dbReference>
<proteinExistence type="predicted"/>
<evidence type="ECO:0000313" key="11">
    <source>
        <dbReference type="Proteomes" id="UP000185904"/>
    </source>
</evidence>
<accession>A0A178C1F8</accession>
<evidence type="ECO:0000256" key="7">
    <source>
        <dbReference type="ARBA" id="ARBA00023242"/>
    </source>
</evidence>
<feature type="compositionally biased region" description="Polar residues" evidence="8">
    <location>
        <begin position="40"/>
        <end position="56"/>
    </location>
</feature>
<evidence type="ECO:0000256" key="5">
    <source>
        <dbReference type="ARBA" id="ARBA00023125"/>
    </source>
</evidence>
<keyword evidence="2" id="KW-0479">Metal-binding</keyword>
<dbReference type="CDD" id="cd00067">
    <property type="entry name" value="GAL4"/>
    <property type="match status" value="1"/>
</dbReference>
<dbReference type="InterPro" id="IPR036864">
    <property type="entry name" value="Zn2-C6_fun-type_DNA-bd_sf"/>
</dbReference>
<dbReference type="InterPro" id="IPR051615">
    <property type="entry name" value="Transcr_Regulatory_Elem"/>
</dbReference>
<dbReference type="PROSITE" id="PS00463">
    <property type="entry name" value="ZN2_CY6_FUNGAL_1"/>
    <property type="match status" value="1"/>
</dbReference>
<keyword evidence="11" id="KW-1185">Reference proteome</keyword>
<evidence type="ECO:0000256" key="8">
    <source>
        <dbReference type="SAM" id="MobiDB-lite"/>
    </source>
</evidence>
<dbReference type="InterPro" id="IPR001138">
    <property type="entry name" value="Zn2Cys6_DnaBD"/>
</dbReference>
<dbReference type="GO" id="GO:0008270">
    <property type="term" value="F:zinc ion binding"/>
    <property type="evidence" value="ECO:0007669"/>
    <property type="project" value="InterPro"/>
</dbReference>
<dbReference type="InterPro" id="IPR007219">
    <property type="entry name" value="XnlR_reg_dom"/>
</dbReference>
<evidence type="ECO:0000256" key="2">
    <source>
        <dbReference type="ARBA" id="ARBA00022723"/>
    </source>
</evidence>
<dbReference type="RefSeq" id="XP_022494708.1">
    <property type="nucleotide sequence ID" value="XM_022649330.1"/>
</dbReference>
<dbReference type="SUPFAM" id="SSF57701">
    <property type="entry name" value="Zn2/Cys6 DNA-binding domain"/>
    <property type="match status" value="1"/>
</dbReference>
<dbReference type="Proteomes" id="UP000185904">
    <property type="component" value="Unassembled WGS sequence"/>
</dbReference>
<dbReference type="SMART" id="SM00066">
    <property type="entry name" value="GAL4"/>
    <property type="match status" value="1"/>
</dbReference>
<comment type="subcellular location">
    <subcellularLocation>
        <location evidence="1">Nucleus</location>
    </subcellularLocation>
</comment>
<dbReference type="CDD" id="cd12148">
    <property type="entry name" value="fungal_TF_MHR"/>
    <property type="match status" value="1"/>
</dbReference>
<dbReference type="Pfam" id="PF00172">
    <property type="entry name" value="Zn_clus"/>
    <property type="match status" value="1"/>
</dbReference>
<dbReference type="AlphaFoldDB" id="A0A178C1F8"/>
<evidence type="ECO:0000256" key="1">
    <source>
        <dbReference type="ARBA" id="ARBA00004123"/>
    </source>
</evidence>
<reference evidence="10 11" key="1">
    <citation type="submission" date="2016-03" db="EMBL/GenBank/DDBJ databases">
        <title>The draft genome sequence of Fonsecaea nubica causative agent of cutaneous subcutaneous infection in human host.</title>
        <authorList>
            <person name="Costa F."/>
            <person name="Sybren D.H."/>
            <person name="Raittz R.T."/>
            <person name="Weiss V.A."/>
            <person name="Leao A.C."/>
            <person name="Gomes R."/>
            <person name="De Souza E.M."/>
            <person name="Pedrosa F.O."/>
            <person name="Steffens M.B."/>
            <person name="Bombassaro A."/>
            <person name="Tadra-Sfeir M.Z."/>
            <person name="Moreno L.F."/>
            <person name="Najafzadeh M.J."/>
            <person name="Felipe M.S."/>
            <person name="Teixeira M."/>
            <person name="Sun J."/>
            <person name="Xi L."/>
            <person name="Castro M.A."/>
            <person name="Vicente V.A."/>
        </authorList>
    </citation>
    <scope>NUCLEOTIDE SEQUENCE [LARGE SCALE GENOMIC DNA]</scope>
    <source>
        <strain evidence="10 11">CBS 269.64</strain>
    </source>
</reference>
<keyword evidence="6" id="KW-0804">Transcription</keyword>
<keyword evidence="5" id="KW-0238">DNA-binding</keyword>
<dbReference type="GO" id="GO:0003677">
    <property type="term" value="F:DNA binding"/>
    <property type="evidence" value="ECO:0007669"/>
    <property type="project" value="UniProtKB-KW"/>
</dbReference>
<feature type="domain" description="Zn(2)-C6 fungal-type" evidence="9">
    <location>
        <begin position="25"/>
        <end position="59"/>
    </location>
</feature>
<organism evidence="10 11">
    <name type="scientific">Fonsecaea nubica</name>
    <dbReference type="NCBI Taxonomy" id="856822"/>
    <lineage>
        <taxon>Eukaryota</taxon>
        <taxon>Fungi</taxon>
        <taxon>Dikarya</taxon>
        <taxon>Ascomycota</taxon>
        <taxon>Pezizomycotina</taxon>
        <taxon>Eurotiomycetes</taxon>
        <taxon>Chaetothyriomycetidae</taxon>
        <taxon>Chaetothyriales</taxon>
        <taxon>Herpotrichiellaceae</taxon>
        <taxon>Fonsecaea</taxon>
    </lineage>
</organism>
<dbReference type="GO" id="GO:0000981">
    <property type="term" value="F:DNA-binding transcription factor activity, RNA polymerase II-specific"/>
    <property type="evidence" value="ECO:0007669"/>
    <property type="project" value="InterPro"/>
</dbReference>
<feature type="compositionally biased region" description="Basic and acidic residues" evidence="8">
    <location>
        <begin position="82"/>
        <end position="103"/>
    </location>
</feature>
<evidence type="ECO:0000256" key="3">
    <source>
        <dbReference type="ARBA" id="ARBA00022833"/>
    </source>
</evidence>
<keyword evidence="3" id="KW-0862">Zinc</keyword>
<gene>
    <name evidence="10" type="ORF">AYO20_11077</name>
</gene>
<dbReference type="EMBL" id="LVCJ01000132">
    <property type="protein sequence ID" value="OAL23086.1"/>
    <property type="molecule type" value="Genomic_DNA"/>
</dbReference>
<comment type="caution">
    <text evidence="10">The sequence shown here is derived from an EMBL/GenBank/DDBJ whole genome shotgun (WGS) entry which is preliminary data.</text>
</comment>
<dbReference type="Pfam" id="PF04082">
    <property type="entry name" value="Fungal_trans"/>
    <property type="match status" value="1"/>
</dbReference>
<dbReference type="OrthoDB" id="2154091at2759"/>
<dbReference type="PANTHER" id="PTHR31313">
    <property type="entry name" value="TY1 ENHANCER ACTIVATOR"/>
    <property type="match status" value="1"/>
</dbReference>
<evidence type="ECO:0000256" key="4">
    <source>
        <dbReference type="ARBA" id="ARBA00023015"/>
    </source>
</evidence>
<dbReference type="GO" id="GO:0006351">
    <property type="term" value="P:DNA-templated transcription"/>
    <property type="evidence" value="ECO:0007669"/>
    <property type="project" value="InterPro"/>
</dbReference>
<protein>
    <recommendedName>
        <fullName evidence="9">Zn(2)-C6 fungal-type domain-containing protein</fullName>
    </recommendedName>
</protein>
<evidence type="ECO:0000256" key="6">
    <source>
        <dbReference type="ARBA" id="ARBA00023163"/>
    </source>
</evidence>
<feature type="region of interest" description="Disordered" evidence="8">
    <location>
        <begin position="1"/>
        <end position="21"/>
    </location>
</feature>
<sequence length="763" mass="83950">MSSKVSKPSQSAGTRPPARTRASVACINCRLRKIKCDVQNQQPGSDCTQCRNTNAPCYTDSGGDRRNRLAELEDLLGLHGARNAESERVEQRPHSSRYQDARHPAPSGTSPPLVTANPPPPPDTGLMSAELAGGSLLADHSVQILDGQLPTPQPPDFSGLAGECQNMFDMLLDSTERSMTTLGQPGCQLENNVFTPADDAIRQLGIQQPHFHNIAPPRTGVPQTSDFETQQSYQLPQTSLLADFDDSASVVADDNEEENFLGIDSAPLRTALLQTFWDVHPCGILVVEKEPFMTHRSIGKRSHYYSTFLEDAILSSASRVSTSSFIRQLGAQFLERARAQVLQEIENPNIASMQGLTLLSECVGITGNDRLSWIYCGIYFPWPPIQTHTNPVGMACRLVFDLGLLHKQSNTLNDEGDVVDASHRIASFLSTFVFDQNLSLYFGRPHSMTLAQLRSALQAAKNTSIPEILQAWSLLSVQVSRITDVLNTATSADVTNQLHLFPKLAAEIDACYESLPPQLKCDDLSHNDLNPHSYGLNLQFCGVRIILHRLWNRLLETTEGRSHAAAGPSGAVGTEQQQCVNQSARIIYQNAIRVARLTRTYKLIYGVEKLVTVMLINTCWATTALISHILSSPSPSSPHPGDGGRRNGSNDSDTNIYWLKFLWKTLEESQPYYPLAAPILRTFARLIEGTHLHTILRARRFSNGEATSPSAIFTSSTENKDRGSVEALMHDVSYGLGSSARATTTSDNMFVDLSMVDTSWMFN</sequence>
<feature type="region of interest" description="Disordered" evidence="8">
    <location>
        <begin position="40"/>
        <end position="65"/>
    </location>
</feature>
<dbReference type="GO" id="GO:0005634">
    <property type="term" value="C:nucleus"/>
    <property type="evidence" value="ECO:0007669"/>
    <property type="project" value="UniProtKB-SubCell"/>
</dbReference>
<keyword evidence="7" id="KW-0539">Nucleus</keyword>
<evidence type="ECO:0000259" key="9">
    <source>
        <dbReference type="PROSITE" id="PS50048"/>
    </source>
</evidence>